<protein>
    <submittedName>
        <fullName evidence="2">Uncharacterized protein</fullName>
    </submittedName>
</protein>
<evidence type="ECO:0000256" key="1">
    <source>
        <dbReference type="SAM" id="MobiDB-lite"/>
    </source>
</evidence>
<organism evidence="2 3">
    <name type="scientific">Serendipita vermifera MAFF 305830</name>
    <dbReference type="NCBI Taxonomy" id="933852"/>
    <lineage>
        <taxon>Eukaryota</taxon>
        <taxon>Fungi</taxon>
        <taxon>Dikarya</taxon>
        <taxon>Basidiomycota</taxon>
        <taxon>Agaricomycotina</taxon>
        <taxon>Agaricomycetes</taxon>
        <taxon>Sebacinales</taxon>
        <taxon>Serendipitaceae</taxon>
        <taxon>Serendipita</taxon>
    </lineage>
</organism>
<feature type="region of interest" description="Disordered" evidence="1">
    <location>
        <begin position="98"/>
        <end position="119"/>
    </location>
</feature>
<dbReference type="EMBL" id="KN824290">
    <property type="protein sequence ID" value="KIM28987.1"/>
    <property type="molecule type" value="Genomic_DNA"/>
</dbReference>
<feature type="compositionally biased region" description="Polar residues" evidence="1">
    <location>
        <begin position="98"/>
        <end position="108"/>
    </location>
</feature>
<evidence type="ECO:0000313" key="2">
    <source>
        <dbReference type="EMBL" id="KIM28987.1"/>
    </source>
</evidence>
<sequence length="207" mass="22821">MRRMMPSTVSKDLGFTIERALLEVLSGTAKCAPSTSRHSRRGVNVAGTLSSLSYGASSISSNQPSCHRHAFSHVIDSSKLPSDGRIIFHTTLAAEPSGTRSTAPYRTNHSVRRSRPIQSSGSSSLYIHVKICQGGQFTAARHWGLQQPDSEYLHPCLIKGARISTLLNQSITFLVKHEVPRCPLHRCHLGFDSKRCGARNHSYHRYG</sequence>
<gene>
    <name evidence="2" type="ORF">M408DRAFT_126306</name>
</gene>
<dbReference type="AlphaFoldDB" id="A0A0C2XIT8"/>
<name>A0A0C2XIT8_SERVB</name>
<reference evidence="2 3" key="1">
    <citation type="submission" date="2014-04" db="EMBL/GenBank/DDBJ databases">
        <authorList>
            <consortium name="DOE Joint Genome Institute"/>
            <person name="Kuo A."/>
            <person name="Zuccaro A."/>
            <person name="Kohler A."/>
            <person name="Nagy L.G."/>
            <person name="Floudas D."/>
            <person name="Copeland A."/>
            <person name="Barry K.W."/>
            <person name="Cichocki N."/>
            <person name="Veneault-Fourrey C."/>
            <person name="LaButti K."/>
            <person name="Lindquist E.A."/>
            <person name="Lipzen A."/>
            <person name="Lundell T."/>
            <person name="Morin E."/>
            <person name="Murat C."/>
            <person name="Sun H."/>
            <person name="Tunlid A."/>
            <person name="Henrissat B."/>
            <person name="Grigoriev I.V."/>
            <person name="Hibbett D.S."/>
            <person name="Martin F."/>
            <person name="Nordberg H.P."/>
            <person name="Cantor M.N."/>
            <person name="Hua S.X."/>
        </authorList>
    </citation>
    <scope>NUCLEOTIDE SEQUENCE [LARGE SCALE GENOMIC DNA]</scope>
    <source>
        <strain evidence="2 3">MAFF 305830</strain>
    </source>
</reference>
<dbReference type="HOGENOM" id="CLU_1327096_0_0_1"/>
<proteinExistence type="predicted"/>
<dbReference type="Proteomes" id="UP000054097">
    <property type="component" value="Unassembled WGS sequence"/>
</dbReference>
<reference evidence="3" key="2">
    <citation type="submission" date="2015-01" db="EMBL/GenBank/DDBJ databases">
        <title>Evolutionary Origins and Diversification of the Mycorrhizal Mutualists.</title>
        <authorList>
            <consortium name="DOE Joint Genome Institute"/>
            <consortium name="Mycorrhizal Genomics Consortium"/>
            <person name="Kohler A."/>
            <person name="Kuo A."/>
            <person name="Nagy L.G."/>
            <person name="Floudas D."/>
            <person name="Copeland A."/>
            <person name="Barry K.W."/>
            <person name="Cichocki N."/>
            <person name="Veneault-Fourrey C."/>
            <person name="LaButti K."/>
            <person name="Lindquist E.A."/>
            <person name="Lipzen A."/>
            <person name="Lundell T."/>
            <person name="Morin E."/>
            <person name="Murat C."/>
            <person name="Riley R."/>
            <person name="Ohm R."/>
            <person name="Sun H."/>
            <person name="Tunlid A."/>
            <person name="Henrissat B."/>
            <person name="Grigoriev I.V."/>
            <person name="Hibbett D.S."/>
            <person name="Martin F."/>
        </authorList>
    </citation>
    <scope>NUCLEOTIDE SEQUENCE [LARGE SCALE GENOMIC DNA]</scope>
    <source>
        <strain evidence="3">MAFF 305830</strain>
    </source>
</reference>
<keyword evidence="3" id="KW-1185">Reference proteome</keyword>
<evidence type="ECO:0000313" key="3">
    <source>
        <dbReference type="Proteomes" id="UP000054097"/>
    </source>
</evidence>
<accession>A0A0C2XIT8</accession>